<dbReference type="EMBL" id="CABPSO010000009">
    <property type="protein sequence ID" value="VVE68447.1"/>
    <property type="molecule type" value="Genomic_DNA"/>
</dbReference>
<evidence type="ECO:0000313" key="4">
    <source>
        <dbReference type="Proteomes" id="UP000254573"/>
    </source>
</evidence>
<proteinExistence type="predicted"/>
<organism evidence="2 4">
    <name type="scientific">Pandoraea pnomenusa</name>
    <dbReference type="NCBI Taxonomy" id="93220"/>
    <lineage>
        <taxon>Bacteria</taxon>
        <taxon>Pseudomonadati</taxon>
        <taxon>Pseudomonadota</taxon>
        <taxon>Betaproteobacteria</taxon>
        <taxon>Burkholderiales</taxon>
        <taxon>Burkholderiaceae</taxon>
        <taxon>Pandoraea</taxon>
    </lineage>
</organism>
<dbReference type="RefSeq" id="WP_023595009.1">
    <property type="nucleotide sequence ID" value="NZ_CABPSO010000009.1"/>
</dbReference>
<dbReference type="KEGG" id="ppnm:LV28_07045"/>
<reference evidence="3 5" key="2">
    <citation type="submission" date="2019-08" db="EMBL/GenBank/DDBJ databases">
        <authorList>
            <person name="Peeters C."/>
        </authorList>
    </citation>
    <scope>NUCLEOTIDE SEQUENCE [LARGE SCALE GENOMIC DNA]</scope>
    <source>
        <strain evidence="3 5">LMG 31119</strain>
    </source>
</reference>
<name>A0A378YJ36_9BURK</name>
<reference evidence="2 4" key="1">
    <citation type="submission" date="2018-06" db="EMBL/GenBank/DDBJ databases">
        <authorList>
            <consortium name="Pathogen Informatics"/>
            <person name="Doyle S."/>
        </authorList>
    </citation>
    <scope>NUCLEOTIDE SEQUENCE [LARGE SCALE GENOMIC DNA]</scope>
    <source>
        <strain evidence="2 4">NCTC13160</strain>
    </source>
</reference>
<accession>A0A378YJ36</accession>
<sequence>MVETYSQHGDNAAIRAFHTAWLDAMRTGKAGTRPGHDSPALATLDAVPPEEHHNAKSLKSLKSSKSYFRL</sequence>
<dbReference type="OrthoDB" id="9812295at2"/>
<dbReference type="AlphaFoldDB" id="A0A378YJ36"/>
<gene>
    <name evidence="2" type="ORF">NCTC13160_01390</name>
    <name evidence="3" type="ORF">PPN31119_02931</name>
</gene>
<keyword evidence="5" id="KW-1185">Reference proteome</keyword>
<evidence type="ECO:0000313" key="3">
    <source>
        <dbReference type="EMBL" id="VVE68447.1"/>
    </source>
</evidence>
<dbReference type="Proteomes" id="UP000254573">
    <property type="component" value="Unassembled WGS sequence"/>
</dbReference>
<evidence type="ECO:0000313" key="2">
    <source>
        <dbReference type="EMBL" id="SUA76429.1"/>
    </source>
</evidence>
<feature type="region of interest" description="Disordered" evidence="1">
    <location>
        <begin position="27"/>
        <end position="70"/>
    </location>
</feature>
<dbReference type="EMBL" id="UGSG01000001">
    <property type="protein sequence ID" value="SUA76429.1"/>
    <property type="molecule type" value="Genomic_DNA"/>
</dbReference>
<feature type="compositionally biased region" description="Low complexity" evidence="1">
    <location>
        <begin position="57"/>
        <end position="70"/>
    </location>
</feature>
<evidence type="ECO:0000313" key="5">
    <source>
        <dbReference type="Proteomes" id="UP000361468"/>
    </source>
</evidence>
<evidence type="ECO:0000256" key="1">
    <source>
        <dbReference type="SAM" id="MobiDB-lite"/>
    </source>
</evidence>
<dbReference type="STRING" id="93220.A6P55_04225"/>
<protein>
    <submittedName>
        <fullName evidence="2">Uncharacterized protein</fullName>
    </submittedName>
</protein>
<dbReference type="Proteomes" id="UP000361468">
    <property type="component" value="Unassembled WGS sequence"/>
</dbReference>